<dbReference type="AlphaFoldDB" id="A0A858RH06"/>
<reference evidence="3 4" key="1">
    <citation type="submission" date="2020-04" db="EMBL/GenBank/DDBJ databases">
        <title>Luteolibacter sp. G-1-1-1 isolated from soil.</title>
        <authorList>
            <person name="Dahal R.H."/>
        </authorList>
    </citation>
    <scope>NUCLEOTIDE SEQUENCE [LARGE SCALE GENOMIC DNA]</scope>
    <source>
        <strain evidence="3 4">G-1-1-1</strain>
    </source>
</reference>
<feature type="chain" id="PRO_5032278831" evidence="2">
    <location>
        <begin position="27"/>
        <end position="86"/>
    </location>
</feature>
<gene>
    <name evidence="3" type="ORF">HHL09_11845</name>
</gene>
<sequence length="86" mass="9311">MRTTVPLQLIALLGSFLGFGATVVPAPVFQDATKKIHTEGYPRLSRTNPYKAPLLSQIIFDGPPARPKKMNESAPPGKPREAGKRA</sequence>
<evidence type="ECO:0000313" key="3">
    <source>
        <dbReference type="EMBL" id="QJE96446.1"/>
    </source>
</evidence>
<dbReference type="Proteomes" id="UP000501812">
    <property type="component" value="Chromosome"/>
</dbReference>
<feature type="signal peptide" evidence="2">
    <location>
        <begin position="1"/>
        <end position="26"/>
    </location>
</feature>
<evidence type="ECO:0000256" key="2">
    <source>
        <dbReference type="SAM" id="SignalP"/>
    </source>
</evidence>
<name>A0A858RH06_9BACT</name>
<feature type="region of interest" description="Disordered" evidence="1">
    <location>
        <begin position="61"/>
        <end position="86"/>
    </location>
</feature>
<keyword evidence="2" id="KW-0732">Signal</keyword>
<evidence type="ECO:0000313" key="4">
    <source>
        <dbReference type="Proteomes" id="UP000501812"/>
    </source>
</evidence>
<accession>A0A858RH06</accession>
<protein>
    <submittedName>
        <fullName evidence="3">Uncharacterized protein</fullName>
    </submittedName>
</protein>
<proteinExistence type="predicted"/>
<dbReference type="RefSeq" id="WP_169454847.1">
    <property type="nucleotide sequence ID" value="NZ_CP051774.1"/>
</dbReference>
<dbReference type="KEGG" id="luo:HHL09_11845"/>
<dbReference type="EMBL" id="CP051774">
    <property type="protein sequence ID" value="QJE96446.1"/>
    <property type="molecule type" value="Genomic_DNA"/>
</dbReference>
<keyword evidence="4" id="KW-1185">Reference proteome</keyword>
<evidence type="ECO:0000256" key="1">
    <source>
        <dbReference type="SAM" id="MobiDB-lite"/>
    </source>
</evidence>
<organism evidence="3 4">
    <name type="scientific">Luteolibacter luteus</name>
    <dbReference type="NCBI Taxonomy" id="2728835"/>
    <lineage>
        <taxon>Bacteria</taxon>
        <taxon>Pseudomonadati</taxon>
        <taxon>Verrucomicrobiota</taxon>
        <taxon>Verrucomicrobiia</taxon>
        <taxon>Verrucomicrobiales</taxon>
        <taxon>Verrucomicrobiaceae</taxon>
        <taxon>Luteolibacter</taxon>
    </lineage>
</organism>